<comment type="catalytic activity">
    <reaction evidence="3">
        <text>Cleavage of hydrophobic, N-terminal signal or leader sequences from secreted and periplasmic proteins.</text>
        <dbReference type="EC" id="3.4.21.89"/>
    </reaction>
</comment>
<dbReference type="KEGG" id="saal:L336_0735"/>
<keyword evidence="3 5" id="KW-0378">Hydrolase</keyword>
<protein>
    <recommendedName>
        <fullName evidence="3">Signal peptidase I</fullName>
        <ecNumber evidence="3">3.4.21.89</ecNumber>
    </recommendedName>
</protein>
<dbReference type="STRING" id="1332188.L336_0735"/>
<organism evidence="5 6">
    <name type="scientific">Candidatus Saccharimonas aalborgensis</name>
    <dbReference type="NCBI Taxonomy" id="1332188"/>
    <lineage>
        <taxon>Bacteria</taxon>
        <taxon>Candidatus Saccharimonadota</taxon>
        <taxon>Candidatus Saccharimonadia</taxon>
        <taxon>Candidatus Saccharimonadales</taxon>
        <taxon>Candidatus Saccharimonadaceae</taxon>
        <taxon>Candidatus Saccharimonas</taxon>
    </lineage>
</organism>
<dbReference type="GO" id="GO:0006465">
    <property type="term" value="P:signal peptide processing"/>
    <property type="evidence" value="ECO:0007669"/>
    <property type="project" value="InterPro"/>
</dbReference>
<dbReference type="PANTHER" id="PTHR43390">
    <property type="entry name" value="SIGNAL PEPTIDASE I"/>
    <property type="match status" value="1"/>
</dbReference>
<feature type="domain" description="Peptidase S26" evidence="4">
    <location>
        <begin position="27"/>
        <end position="197"/>
    </location>
</feature>
<evidence type="ECO:0000256" key="1">
    <source>
        <dbReference type="ARBA" id="ARBA00009370"/>
    </source>
</evidence>
<evidence type="ECO:0000313" key="6">
    <source>
        <dbReference type="Proteomes" id="UP000013893"/>
    </source>
</evidence>
<proteinExistence type="inferred from homology"/>
<keyword evidence="6" id="KW-1185">Reference proteome</keyword>
<dbReference type="Proteomes" id="UP000013893">
    <property type="component" value="Chromosome"/>
</dbReference>
<name>R4PXE3_9BACT</name>
<dbReference type="AlphaFoldDB" id="R4PXE3"/>
<keyword evidence="3" id="KW-1133">Transmembrane helix</keyword>
<dbReference type="InterPro" id="IPR036286">
    <property type="entry name" value="LexA/Signal_pep-like_sf"/>
</dbReference>
<gene>
    <name evidence="5" type="primary">lepB</name>
    <name evidence="5" type="ORF">L336_0735</name>
</gene>
<keyword evidence="3" id="KW-0812">Transmembrane</keyword>
<dbReference type="GO" id="GO:0016020">
    <property type="term" value="C:membrane"/>
    <property type="evidence" value="ECO:0007669"/>
    <property type="project" value="UniProtKB-SubCell"/>
</dbReference>
<dbReference type="NCBIfam" id="TIGR02227">
    <property type="entry name" value="sigpep_I_bact"/>
    <property type="match status" value="1"/>
</dbReference>
<dbReference type="InterPro" id="IPR000223">
    <property type="entry name" value="Pept_S26A_signal_pept_1"/>
</dbReference>
<feature type="active site" evidence="2">
    <location>
        <position position="53"/>
    </location>
</feature>
<comment type="similarity">
    <text evidence="1 3">Belongs to the peptidase S26 family.</text>
</comment>
<dbReference type="EC" id="3.4.21.89" evidence="3"/>
<dbReference type="InterPro" id="IPR019533">
    <property type="entry name" value="Peptidase_S26"/>
</dbReference>
<evidence type="ECO:0000256" key="3">
    <source>
        <dbReference type="RuleBase" id="RU362042"/>
    </source>
</evidence>
<accession>R4PXE3</accession>
<dbReference type="RefSeq" id="WP_015641887.1">
    <property type="nucleotide sequence ID" value="NC_021219.1"/>
</dbReference>
<evidence type="ECO:0000256" key="2">
    <source>
        <dbReference type="PIRSR" id="PIRSR600223-1"/>
    </source>
</evidence>
<reference evidence="5 6" key="1">
    <citation type="journal article" date="2013" name="Nat. Biotechnol.">
        <title>Genome sequences of rare, uncultured bacteria obtained by differential coverage binning of multiple metagenomes.</title>
        <authorList>
            <person name="Albertsen M."/>
            <person name="Hugenholtz P."/>
            <person name="Skarshewski A."/>
            <person name="Nielsen K.L."/>
            <person name="Tyson G.W."/>
            <person name="Nielsen P.H."/>
        </authorList>
    </citation>
    <scope>NUCLEOTIDE SEQUENCE [LARGE SCALE GENOMIC DNA]</scope>
    <source>
        <strain evidence="5">TM71</strain>
    </source>
</reference>
<evidence type="ECO:0000313" key="5">
    <source>
        <dbReference type="EMBL" id="AGL62437.1"/>
    </source>
</evidence>
<dbReference type="GO" id="GO:0004252">
    <property type="term" value="F:serine-type endopeptidase activity"/>
    <property type="evidence" value="ECO:0007669"/>
    <property type="project" value="InterPro"/>
</dbReference>
<dbReference type="GO" id="GO:0009003">
    <property type="term" value="F:signal peptidase activity"/>
    <property type="evidence" value="ECO:0007669"/>
    <property type="project" value="UniProtKB-EC"/>
</dbReference>
<feature type="active site" evidence="2">
    <location>
        <position position="107"/>
    </location>
</feature>
<keyword evidence="3" id="KW-0645">Protease</keyword>
<dbReference type="PANTHER" id="PTHR43390:SF1">
    <property type="entry name" value="CHLOROPLAST PROCESSING PEPTIDASE"/>
    <property type="match status" value="1"/>
</dbReference>
<dbReference type="Gene3D" id="2.10.109.10">
    <property type="entry name" value="Umud Fragment, subunit A"/>
    <property type="match status" value="1"/>
</dbReference>
<dbReference type="EMBL" id="CP005957">
    <property type="protein sequence ID" value="AGL62437.1"/>
    <property type="molecule type" value="Genomic_DNA"/>
</dbReference>
<feature type="transmembrane region" description="Helical" evidence="3">
    <location>
        <begin position="22"/>
        <end position="44"/>
    </location>
</feature>
<keyword evidence="3" id="KW-0472">Membrane</keyword>
<dbReference type="CDD" id="cd06530">
    <property type="entry name" value="S26_SPase_I"/>
    <property type="match status" value="1"/>
</dbReference>
<dbReference type="Pfam" id="PF10502">
    <property type="entry name" value="Peptidase_S26"/>
    <property type="match status" value="1"/>
</dbReference>
<evidence type="ECO:0000259" key="4">
    <source>
        <dbReference type="Pfam" id="PF10502"/>
    </source>
</evidence>
<comment type="subcellular location">
    <subcellularLocation>
        <location evidence="3">Membrane</location>
        <topology evidence="3">Single-pass type II membrane protein</topology>
    </subcellularLocation>
</comment>
<sequence>MLYSKELMEANYLTRHPRIKDAFQFGIFILLVAIGTILINAFVFRSFSVLGPSMESTMYTGDRLIVNRIPVTMAQLKNQPYTPERGQIIVFKNPRYVAGEPDEYIVKRVIAFAGERVTVKDGVVTVYNAAHTDGFRPDDATKGPGSPTSGEVDMTVPDGTLFVCGDHRQGNYSYDSRSGLGTIPLFDVIGPVSARIWPLTSITFY</sequence>
<dbReference type="HOGENOM" id="CLU_028723_5_1_0"/>
<dbReference type="PRINTS" id="PR00727">
    <property type="entry name" value="LEADERPTASE"/>
</dbReference>
<dbReference type="SUPFAM" id="SSF51306">
    <property type="entry name" value="LexA/Signal peptidase"/>
    <property type="match status" value="1"/>
</dbReference>